<dbReference type="EMBL" id="KZ451917">
    <property type="protein sequence ID" value="PKA62415.1"/>
    <property type="molecule type" value="Genomic_DNA"/>
</dbReference>
<keyword evidence="7 15" id="KW-1133">Transmembrane helix</keyword>
<keyword evidence="5 15" id="KW-0812">Transmembrane</keyword>
<evidence type="ECO:0000256" key="6">
    <source>
        <dbReference type="ARBA" id="ARBA00022723"/>
    </source>
</evidence>
<evidence type="ECO:0000256" key="11">
    <source>
        <dbReference type="ARBA" id="ARBA00023136"/>
    </source>
</evidence>
<dbReference type="STRING" id="1088818.A0A2I0B3R3"/>
<keyword evidence="17" id="KW-1185">Reference proteome</keyword>
<sequence>MDYLNNPYVSLILSLLALLPFIHLLRHRRHRLPPSPTGLPIVGHLHLLSGIPHRSLHQLSLRLGPLFSLRLGAIPCVVASSAATAAKFFKTHDTSFSNRPNTIAVSVLTYGSSNFSFAPYGAFWRFTKRLYMTELFSSRTLSQFRPLRRDELRQLLSELHAKGKQGVAVDVGAELTRLTNNVTTRMAVSRRCSGTDGEADEMRRLVLETTGLLGKFNVGDYVWFLRGLDLQGLGRRLKDLHRRFDGMLEKIMKEKEEERRQRKEEVVKAKDLLDILMDIYEDEHAEDIFTGGTDNTSLTVQWALAELINHPPAMEKAKAELDAVTGGRRLVDEPDIPHLPYLQAVITETLRLHPPTPLIPRESSDDCTVDGFDIPARTRLFINAWAIGRDPEVWHRPLDFSPERFLPDGDGASGAKGNQFQMIPFGGGKRGCPGMTAAMQIVQSTLAALIQCFEWEIAGGGGPADMGEEPGLTLQRATPLMCVPAARMDLAALSPGIFV</sequence>
<protein>
    <submittedName>
        <fullName evidence="16">Cytochrome P450 93A1</fullName>
        <ecNumber evidence="16">1.14.13.28</ecNumber>
    </submittedName>
</protein>
<dbReference type="PRINTS" id="PR00385">
    <property type="entry name" value="P450"/>
</dbReference>
<dbReference type="SUPFAM" id="SSF48264">
    <property type="entry name" value="Cytochrome P450"/>
    <property type="match status" value="1"/>
</dbReference>
<dbReference type="AlphaFoldDB" id="A0A2I0B3R3"/>
<reference evidence="16 17" key="1">
    <citation type="journal article" date="2017" name="Nature">
        <title>The Apostasia genome and the evolution of orchids.</title>
        <authorList>
            <person name="Zhang G.Q."/>
            <person name="Liu K.W."/>
            <person name="Li Z."/>
            <person name="Lohaus R."/>
            <person name="Hsiao Y.Y."/>
            <person name="Niu S.C."/>
            <person name="Wang J.Y."/>
            <person name="Lin Y.C."/>
            <person name="Xu Q."/>
            <person name="Chen L.J."/>
            <person name="Yoshida K."/>
            <person name="Fujiwara S."/>
            <person name="Wang Z.W."/>
            <person name="Zhang Y.Q."/>
            <person name="Mitsuda N."/>
            <person name="Wang M."/>
            <person name="Liu G.H."/>
            <person name="Pecoraro L."/>
            <person name="Huang H.X."/>
            <person name="Xiao X.J."/>
            <person name="Lin M."/>
            <person name="Wu X.Y."/>
            <person name="Wu W.L."/>
            <person name="Chen Y.Y."/>
            <person name="Chang S.B."/>
            <person name="Sakamoto S."/>
            <person name="Ohme-Takagi M."/>
            <person name="Yagi M."/>
            <person name="Zeng S.J."/>
            <person name="Shen C.Y."/>
            <person name="Yeh C.M."/>
            <person name="Luo Y.B."/>
            <person name="Tsai W.C."/>
            <person name="Van de Peer Y."/>
            <person name="Liu Z.J."/>
        </authorList>
    </citation>
    <scope>NUCLEOTIDE SEQUENCE [LARGE SCALE GENOMIC DNA]</scope>
    <source>
        <strain evidence="17">cv. Shenzhen</strain>
        <tissue evidence="16">Stem</tissue>
    </source>
</reference>
<gene>
    <name evidence="16" type="primary">CYP93A1</name>
    <name evidence="16" type="ORF">AXF42_Ash009301</name>
</gene>
<evidence type="ECO:0000256" key="1">
    <source>
        <dbReference type="ARBA" id="ARBA00001971"/>
    </source>
</evidence>
<dbReference type="GO" id="GO:0005506">
    <property type="term" value="F:iron ion binding"/>
    <property type="evidence" value="ECO:0007669"/>
    <property type="project" value="InterPro"/>
</dbReference>
<dbReference type="InterPro" id="IPR017972">
    <property type="entry name" value="Cyt_P450_CS"/>
</dbReference>
<evidence type="ECO:0000256" key="13">
    <source>
        <dbReference type="RuleBase" id="RU000461"/>
    </source>
</evidence>
<evidence type="ECO:0000313" key="17">
    <source>
        <dbReference type="Proteomes" id="UP000236161"/>
    </source>
</evidence>
<keyword evidence="8 13" id="KW-0560">Oxidoreductase</keyword>
<dbReference type="EC" id="1.14.13.28" evidence="16"/>
<dbReference type="Proteomes" id="UP000236161">
    <property type="component" value="Unassembled WGS sequence"/>
</dbReference>
<keyword evidence="10 13" id="KW-0503">Monooxygenase</keyword>
<comment type="subcellular location">
    <subcellularLocation>
        <location evidence="2">Membrane</location>
        <topology evidence="2">Single-pass membrane protein</topology>
    </subcellularLocation>
</comment>
<evidence type="ECO:0000256" key="14">
    <source>
        <dbReference type="SAM" id="Coils"/>
    </source>
</evidence>
<evidence type="ECO:0000256" key="2">
    <source>
        <dbReference type="ARBA" id="ARBA00004167"/>
    </source>
</evidence>
<proteinExistence type="inferred from homology"/>
<evidence type="ECO:0000256" key="9">
    <source>
        <dbReference type="ARBA" id="ARBA00023004"/>
    </source>
</evidence>
<evidence type="ECO:0000256" key="10">
    <source>
        <dbReference type="ARBA" id="ARBA00023033"/>
    </source>
</evidence>
<feature type="transmembrane region" description="Helical" evidence="15">
    <location>
        <begin position="63"/>
        <end position="83"/>
    </location>
</feature>
<dbReference type="GO" id="GO:0016705">
    <property type="term" value="F:oxidoreductase activity, acting on paired donors, with incorporation or reduction of molecular oxygen"/>
    <property type="evidence" value="ECO:0007669"/>
    <property type="project" value="InterPro"/>
</dbReference>
<keyword evidence="6 12" id="KW-0479">Metal-binding</keyword>
<evidence type="ECO:0000256" key="8">
    <source>
        <dbReference type="ARBA" id="ARBA00023002"/>
    </source>
</evidence>
<dbReference type="PROSITE" id="PS00086">
    <property type="entry name" value="CYTOCHROME_P450"/>
    <property type="match status" value="1"/>
</dbReference>
<keyword evidence="11 15" id="KW-0472">Membrane</keyword>
<evidence type="ECO:0000256" key="5">
    <source>
        <dbReference type="ARBA" id="ARBA00022692"/>
    </source>
</evidence>
<evidence type="ECO:0000256" key="15">
    <source>
        <dbReference type="SAM" id="Phobius"/>
    </source>
</evidence>
<feature type="coiled-coil region" evidence="14">
    <location>
        <begin position="237"/>
        <end position="272"/>
    </location>
</feature>
<dbReference type="InterPro" id="IPR001128">
    <property type="entry name" value="Cyt_P450"/>
</dbReference>
<feature type="binding site" description="axial binding residue" evidence="12">
    <location>
        <position position="432"/>
    </location>
    <ligand>
        <name>heme</name>
        <dbReference type="ChEBI" id="CHEBI:30413"/>
    </ligand>
    <ligandPart>
        <name>Fe</name>
        <dbReference type="ChEBI" id="CHEBI:18248"/>
    </ligandPart>
</feature>
<dbReference type="PRINTS" id="PR00463">
    <property type="entry name" value="EP450I"/>
</dbReference>
<name>A0A2I0B3R3_9ASPA</name>
<evidence type="ECO:0000256" key="3">
    <source>
        <dbReference type="ARBA" id="ARBA00010617"/>
    </source>
</evidence>
<evidence type="ECO:0000256" key="7">
    <source>
        <dbReference type="ARBA" id="ARBA00022989"/>
    </source>
</evidence>
<dbReference type="Gene3D" id="1.10.630.10">
    <property type="entry name" value="Cytochrome P450"/>
    <property type="match status" value="1"/>
</dbReference>
<feature type="transmembrane region" description="Helical" evidence="15">
    <location>
        <begin position="103"/>
        <end position="123"/>
    </location>
</feature>
<dbReference type="GO" id="GO:0016020">
    <property type="term" value="C:membrane"/>
    <property type="evidence" value="ECO:0007669"/>
    <property type="project" value="UniProtKB-SubCell"/>
</dbReference>
<dbReference type="GO" id="GO:0020037">
    <property type="term" value="F:heme binding"/>
    <property type="evidence" value="ECO:0007669"/>
    <property type="project" value="InterPro"/>
</dbReference>
<evidence type="ECO:0000256" key="12">
    <source>
        <dbReference type="PIRSR" id="PIRSR602401-1"/>
    </source>
</evidence>
<dbReference type="Pfam" id="PF00067">
    <property type="entry name" value="p450"/>
    <property type="match status" value="1"/>
</dbReference>
<dbReference type="GO" id="GO:0004497">
    <property type="term" value="F:monooxygenase activity"/>
    <property type="evidence" value="ECO:0007669"/>
    <property type="project" value="UniProtKB-KW"/>
</dbReference>
<organism evidence="16 17">
    <name type="scientific">Apostasia shenzhenica</name>
    <dbReference type="NCBI Taxonomy" id="1088818"/>
    <lineage>
        <taxon>Eukaryota</taxon>
        <taxon>Viridiplantae</taxon>
        <taxon>Streptophyta</taxon>
        <taxon>Embryophyta</taxon>
        <taxon>Tracheophyta</taxon>
        <taxon>Spermatophyta</taxon>
        <taxon>Magnoliopsida</taxon>
        <taxon>Liliopsida</taxon>
        <taxon>Asparagales</taxon>
        <taxon>Orchidaceae</taxon>
        <taxon>Apostasioideae</taxon>
        <taxon>Apostasia</taxon>
    </lineage>
</organism>
<comment type="cofactor">
    <cofactor evidence="1 12">
        <name>heme</name>
        <dbReference type="ChEBI" id="CHEBI:30413"/>
    </cofactor>
</comment>
<feature type="transmembrane region" description="Helical" evidence="15">
    <location>
        <begin position="6"/>
        <end position="25"/>
    </location>
</feature>
<dbReference type="InterPro" id="IPR036396">
    <property type="entry name" value="Cyt_P450_sf"/>
</dbReference>
<dbReference type="PANTHER" id="PTHR47944">
    <property type="entry name" value="CYTOCHROME P450 98A9"/>
    <property type="match status" value="1"/>
</dbReference>
<keyword evidence="4 12" id="KW-0349">Heme</keyword>
<accession>A0A2I0B3R3</accession>
<dbReference type="PANTHER" id="PTHR47944:SF17">
    <property type="entry name" value="3,9-DIHYDROXYPTEROCARPAN 6A-MONOOXYGENASE"/>
    <property type="match status" value="1"/>
</dbReference>
<keyword evidence="9 12" id="KW-0408">Iron</keyword>
<evidence type="ECO:0000313" key="16">
    <source>
        <dbReference type="EMBL" id="PKA62415.1"/>
    </source>
</evidence>
<keyword evidence="14" id="KW-0175">Coiled coil</keyword>
<comment type="similarity">
    <text evidence="3 13">Belongs to the cytochrome P450 family.</text>
</comment>
<evidence type="ECO:0000256" key="4">
    <source>
        <dbReference type="ARBA" id="ARBA00022617"/>
    </source>
</evidence>
<dbReference type="OrthoDB" id="1103324at2759"/>
<dbReference type="InterPro" id="IPR002401">
    <property type="entry name" value="Cyt_P450_E_grp-I"/>
</dbReference>